<keyword evidence="1" id="KW-0677">Repeat</keyword>
<sequence length="191" mass="20774">MQVSDIMTQRVLTVSPGATVAQAIALMQYQKVRSLIVEPDAPQGSYGILTERDVVYQVMAKGYPPEQVRVSEIMRQPCIVIAADLTVEAAAQRFAETGLQRAPVVEASDCGQRRLVGVLSVTDIVMKFNLGQDWQDPLSHPLQAALRQARVVCTPAAQITQECEIAWEVVEQLSADVISNTVASTGDESSF</sequence>
<dbReference type="SMART" id="SM00116">
    <property type="entry name" value="CBS"/>
    <property type="match status" value="2"/>
</dbReference>
<dbReference type="PANTHER" id="PTHR48108:SF26">
    <property type="entry name" value="CBS DOMAIN-CONTAINING PROTEIN DDB_G0289609"/>
    <property type="match status" value="1"/>
</dbReference>
<name>A0ABW6I8Z5_9CYAN</name>
<dbReference type="RefSeq" id="WP_377960121.1">
    <property type="nucleotide sequence ID" value="NZ_JBHZOL010000001.1"/>
</dbReference>
<dbReference type="PANTHER" id="PTHR48108">
    <property type="entry name" value="CBS DOMAIN-CONTAINING PROTEIN CBSX2, CHLOROPLASTIC"/>
    <property type="match status" value="1"/>
</dbReference>
<organism evidence="4 5">
    <name type="scientific">Almyronema epifaneia S1</name>
    <dbReference type="NCBI Taxonomy" id="2991925"/>
    <lineage>
        <taxon>Bacteria</taxon>
        <taxon>Bacillati</taxon>
        <taxon>Cyanobacteriota</taxon>
        <taxon>Cyanophyceae</taxon>
        <taxon>Nodosilineales</taxon>
        <taxon>Nodosilineaceae</taxon>
        <taxon>Almyronema</taxon>
        <taxon>Almyronema epifaneia</taxon>
    </lineage>
</organism>
<comment type="caution">
    <text evidence="4">The sequence shown here is derived from an EMBL/GenBank/DDBJ whole genome shotgun (WGS) entry which is preliminary data.</text>
</comment>
<dbReference type="InterPro" id="IPR000644">
    <property type="entry name" value="CBS_dom"/>
</dbReference>
<reference evidence="4 5" key="1">
    <citation type="submission" date="2024-10" db="EMBL/GenBank/DDBJ databases">
        <authorList>
            <person name="Ratan Roy A."/>
            <person name="Morales Sandoval P.H."/>
            <person name="De Los Santos Villalobos S."/>
            <person name="Chakraborty S."/>
            <person name="Mukherjee J."/>
        </authorList>
    </citation>
    <scope>NUCLEOTIDE SEQUENCE [LARGE SCALE GENOMIC DNA]</scope>
    <source>
        <strain evidence="4 5">S1</strain>
    </source>
</reference>
<evidence type="ECO:0000313" key="5">
    <source>
        <dbReference type="Proteomes" id="UP001600165"/>
    </source>
</evidence>
<evidence type="ECO:0000256" key="2">
    <source>
        <dbReference type="PROSITE-ProRule" id="PRU00703"/>
    </source>
</evidence>
<evidence type="ECO:0000256" key="1">
    <source>
        <dbReference type="ARBA" id="ARBA00022737"/>
    </source>
</evidence>
<keyword evidence="2" id="KW-0129">CBS domain</keyword>
<evidence type="ECO:0000313" key="4">
    <source>
        <dbReference type="EMBL" id="MFE4104645.1"/>
    </source>
</evidence>
<feature type="domain" description="CBS" evidence="3">
    <location>
        <begin position="74"/>
        <end position="138"/>
    </location>
</feature>
<protein>
    <submittedName>
        <fullName evidence="4">CBS domain-containing protein</fullName>
    </submittedName>
</protein>
<dbReference type="InterPro" id="IPR051462">
    <property type="entry name" value="CBS_domain-containing"/>
</dbReference>
<dbReference type="InterPro" id="IPR046342">
    <property type="entry name" value="CBS_dom_sf"/>
</dbReference>
<feature type="domain" description="CBS" evidence="3">
    <location>
        <begin position="7"/>
        <end position="66"/>
    </location>
</feature>
<dbReference type="Pfam" id="PF00571">
    <property type="entry name" value="CBS"/>
    <property type="match status" value="2"/>
</dbReference>
<dbReference type="PROSITE" id="PS51371">
    <property type="entry name" value="CBS"/>
    <property type="match status" value="2"/>
</dbReference>
<dbReference type="SUPFAM" id="SSF54631">
    <property type="entry name" value="CBS-domain pair"/>
    <property type="match status" value="1"/>
</dbReference>
<dbReference type="Proteomes" id="UP001600165">
    <property type="component" value="Unassembled WGS sequence"/>
</dbReference>
<accession>A0ABW6I8Z5</accession>
<dbReference type="EMBL" id="JBHZOL010000001">
    <property type="protein sequence ID" value="MFE4104645.1"/>
    <property type="molecule type" value="Genomic_DNA"/>
</dbReference>
<keyword evidence="5" id="KW-1185">Reference proteome</keyword>
<evidence type="ECO:0000259" key="3">
    <source>
        <dbReference type="PROSITE" id="PS51371"/>
    </source>
</evidence>
<proteinExistence type="predicted"/>
<dbReference type="Gene3D" id="3.10.580.10">
    <property type="entry name" value="CBS-domain"/>
    <property type="match status" value="1"/>
</dbReference>
<gene>
    <name evidence="4" type="ORF">ACFVKH_00050</name>
</gene>